<evidence type="ECO:0000256" key="10">
    <source>
        <dbReference type="ARBA" id="ARBA00023315"/>
    </source>
</evidence>
<evidence type="ECO:0000256" key="3">
    <source>
        <dbReference type="ARBA" id="ARBA00022516"/>
    </source>
</evidence>
<keyword evidence="3" id="KW-0444">Lipid biosynthesis</keyword>
<dbReference type="InterPro" id="IPR007130">
    <property type="entry name" value="DAGAT"/>
</dbReference>
<gene>
    <name evidence="12" type="primary">DGAT2</name>
    <name evidence="12" type="ORF">SPIL2461_LOCUS2028</name>
</gene>
<sequence length="691" mass="76424">VFDGGQRSHYVAPEFDLRPAVSSSTGFYDLFDLRKFSTDEGLALLLDKTALKKRLVELKLPTLSPIFSTSTPDLPWKQLGNLRQYAVKAAHKHHGGLGVLLMSDGRDLLTGRQMDADEVASWAAEAFKREELPSAPRCWEDCTGTGECEVRCVTNAPAADDKVQQGLLVEELAVTWDGRSGLLPDEAFCFVAWGRLLFFGVMAAGGTWLNYFASDGTPIFARPMKAKKRIEAAGAFRTALPWPSALRVAVTSLAEAAAQALGADFIRIDIFPNGGKPLISEVDAWLLEMLRDQWISGYASSAAIDCRQQLPRMYSAEKLEDPRKTRRSRLEPPAMPAIIGSPSLGEEMYSMPTEERLAAVKKFVKSTGPEGFPPKCLTNQSAITLAEELMVMAAMLVCMGGPLFMFIFGAAAMYLGSWRDKAAYVLLAAILAGHPLPGAGSKFSQTLMKSRLTGWMNKYFSYRILWCDDDVEIARQRMPWIGVGPPHGVLPFANMLSIPILNNFLGCPFVGAAANVVFKTPGLRYLMAYGCVTADRKDMTKALSRGQCVGILPDGVAGIFRTNTKRELVAMKDRKGLARLALRTGTPLIPVYSFGNTAAFSCWYDRWGILEAISRKVQASFFLYWGRCFLPIPYRVQITMAIGKLIEVPKVDNPTHEQIDELHQRIMEGIQTTFDRHKHCIGWGDKELEFV</sequence>
<organism evidence="12 13">
    <name type="scientific">Symbiodinium pilosum</name>
    <name type="common">Dinoflagellate</name>
    <dbReference type="NCBI Taxonomy" id="2952"/>
    <lineage>
        <taxon>Eukaryota</taxon>
        <taxon>Sar</taxon>
        <taxon>Alveolata</taxon>
        <taxon>Dinophyceae</taxon>
        <taxon>Suessiales</taxon>
        <taxon>Symbiodiniaceae</taxon>
        <taxon>Symbiodinium</taxon>
    </lineage>
</organism>
<comment type="caution">
    <text evidence="12">The sequence shown here is derived from an EMBL/GenBank/DDBJ whole genome shotgun (WGS) entry which is preliminary data.</text>
</comment>
<keyword evidence="13" id="KW-1185">Reference proteome</keyword>
<evidence type="ECO:0000313" key="13">
    <source>
        <dbReference type="Proteomes" id="UP000649617"/>
    </source>
</evidence>
<evidence type="ECO:0000256" key="9">
    <source>
        <dbReference type="ARBA" id="ARBA00023136"/>
    </source>
</evidence>
<evidence type="ECO:0000256" key="6">
    <source>
        <dbReference type="ARBA" id="ARBA00022824"/>
    </source>
</evidence>
<dbReference type="AlphaFoldDB" id="A0A812JHK4"/>
<dbReference type="CDD" id="cd07987">
    <property type="entry name" value="LPLAT_MGAT-like"/>
    <property type="match status" value="1"/>
</dbReference>
<evidence type="ECO:0000256" key="2">
    <source>
        <dbReference type="ARBA" id="ARBA00005420"/>
    </source>
</evidence>
<evidence type="ECO:0000313" key="12">
    <source>
        <dbReference type="EMBL" id="CAE7206851.1"/>
    </source>
</evidence>
<feature type="non-terminal residue" evidence="12">
    <location>
        <position position="691"/>
    </location>
</feature>
<feature type="transmembrane region" description="Helical" evidence="11">
    <location>
        <begin position="500"/>
        <end position="518"/>
    </location>
</feature>
<keyword evidence="6" id="KW-0256">Endoplasmic reticulum</keyword>
<keyword evidence="5 11" id="KW-0812">Transmembrane</keyword>
<keyword evidence="9 11" id="KW-0472">Membrane</keyword>
<dbReference type="Pfam" id="PF03982">
    <property type="entry name" value="DAGAT"/>
    <property type="match status" value="1"/>
</dbReference>
<keyword evidence="8" id="KW-0443">Lipid metabolism</keyword>
<proteinExistence type="inferred from homology"/>
<protein>
    <submittedName>
        <fullName evidence="12">DGAT2 protein</fullName>
    </submittedName>
</protein>
<evidence type="ECO:0000256" key="5">
    <source>
        <dbReference type="ARBA" id="ARBA00022692"/>
    </source>
</evidence>
<evidence type="ECO:0000256" key="8">
    <source>
        <dbReference type="ARBA" id="ARBA00023098"/>
    </source>
</evidence>
<evidence type="ECO:0000256" key="4">
    <source>
        <dbReference type="ARBA" id="ARBA00022679"/>
    </source>
</evidence>
<keyword evidence="10" id="KW-0012">Acyltransferase</keyword>
<dbReference type="GO" id="GO:0005789">
    <property type="term" value="C:endoplasmic reticulum membrane"/>
    <property type="evidence" value="ECO:0007669"/>
    <property type="project" value="UniProtKB-SubCell"/>
</dbReference>
<dbReference type="GO" id="GO:0004144">
    <property type="term" value="F:diacylglycerol O-acyltransferase activity"/>
    <property type="evidence" value="ECO:0007669"/>
    <property type="project" value="TreeGrafter"/>
</dbReference>
<reference evidence="12" key="1">
    <citation type="submission" date="2021-02" db="EMBL/GenBank/DDBJ databases">
        <authorList>
            <person name="Dougan E. K."/>
            <person name="Rhodes N."/>
            <person name="Thang M."/>
            <person name="Chan C."/>
        </authorList>
    </citation>
    <scope>NUCLEOTIDE SEQUENCE</scope>
</reference>
<feature type="transmembrane region" description="Helical" evidence="11">
    <location>
        <begin position="422"/>
        <end position="440"/>
    </location>
</feature>
<dbReference type="OrthoDB" id="264532at2759"/>
<evidence type="ECO:0000256" key="1">
    <source>
        <dbReference type="ARBA" id="ARBA00004477"/>
    </source>
</evidence>
<dbReference type="PANTHER" id="PTHR12317">
    <property type="entry name" value="DIACYLGLYCEROL O-ACYLTRANSFERASE"/>
    <property type="match status" value="1"/>
</dbReference>
<comment type="similarity">
    <text evidence="2">Belongs to the diacylglycerol acyltransferase family.</text>
</comment>
<feature type="transmembrane region" description="Helical" evidence="11">
    <location>
        <begin position="389"/>
        <end position="415"/>
    </location>
</feature>
<comment type="subcellular location">
    <subcellularLocation>
        <location evidence="1">Endoplasmic reticulum membrane</location>
        <topology evidence="1">Multi-pass membrane protein</topology>
    </subcellularLocation>
</comment>
<evidence type="ECO:0000256" key="7">
    <source>
        <dbReference type="ARBA" id="ARBA00022989"/>
    </source>
</evidence>
<dbReference type="PANTHER" id="PTHR12317:SF63">
    <property type="entry name" value="DIACYLGLYCEROL O-ACYLTRANSFERASE 2"/>
    <property type="match status" value="1"/>
</dbReference>
<keyword evidence="7 11" id="KW-1133">Transmembrane helix</keyword>
<dbReference type="Proteomes" id="UP000649617">
    <property type="component" value="Unassembled WGS sequence"/>
</dbReference>
<dbReference type="EMBL" id="CAJNIZ010002147">
    <property type="protein sequence ID" value="CAE7206851.1"/>
    <property type="molecule type" value="Genomic_DNA"/>
</dbReference>
<dbReference type="GO" id="GO:0019432">
    <property type="term" value="P:triglyceride biosynthetic process"/>
    <property type="evidence" value="ECO:0007669"/>
    <property type="project" value="TreeGrafter"/>
</dbReference>
<name>A0A812JHK4_SYMPI</name>
<evidence type="ECO:0000256" key="11">
    <source>
        <dbReference type="SAM" id="Phobius"/>
    </source>
</evidence>
<keyword evidence="4" id="KW-0808">Transferase</keyword>
<accession>A0A812JHK4</accession>